<sequence>MIKKIVALNAIILASIFSATAAHAQSTSTSNIYITNISSGWSANTFSIGTAETVINPAGCPHTDVYSVDGTAPGFKLHVMASITAFQNNQKVQITVSNTECASNGRPEIIGVRVYGN</sequence>
<dbReference type="OrthoDB" id="5959790at2"/>
<dbReference type="EMBL" id="JACHET010000001">
    <property type="protein sequence ID" value="MBB6184504.1"/>
    <property type="molecule type" value="Genomic_DNA"/>
</dbReference>
<protein>
    <submittedName>
        <fullName evidence="2">ABC-type proline/glycine betaine transport system substrate-binding protein</fullName>
    </submittedName>
</protein>
<evidence type="ECO:0000313" key="2">
    <source>
        <dbReference type="EMBL" id="MBB6184504.1"/>
    </source>
</evidence>
<evidence type="ECO:0000313" key="3">
    <source>
        <dbReference type="Proteomes" id="UP000560000"/>
    </source>
</evidence>
<accession>A0A841KRC2</accession>
<gene>
    <name evidence="2" type="ORF">HNQ86_001849</name>
</gene>
<dbReference type="AlphaFoldDB" id="A0A841KRC2"/>
<comment type="caution">
    <text evidence="2">The sequence shown here is derived from an EMBL/GenBank/DDBJ whole genome shotgun (WGS) entry which is preliminary data.</text>
</comment>
<feature type="signal peptide" evidence="1">
    <location>
        <begin position="1"/>
        <end position="24"/>
    </location>
</feature>
<keyword evidence="1" id="KW-0732">Signal</keyword>
<feature type="chain" id="PRO_5032695211" evidence="1">
    <location>
        <begin position="25"/>
        <end position="117"/>
    </location>
</feature>
<dbReference type="RefSeq" id="WP_152569215.1">
    <property type="nucleotide sequence ID" value="NZ_JACHET010000001.1"/>
</dbReference>
<proteinExistence type="predicted"/>
<organism evidence="2 3">
    <name type="scientific">Oleiagrimonas soli</name>
    <dbReference type="NCBI Taxonomy" id="1543381"/>
    <lineage>
        <taxon>Bacteria</taxon>
        <taxon>Pseudomonadati</taxon>
        <taxon>Pseudomonadota</taxon>
        <taxon>Gammaproteobacteria</taxon>
        <taxon>Lysobacterales</taxon>
        <taxon>Rhodanobacteraceae</taxon>
        <taxon>Oleiagrimonas</taxon>
    </lineage>
</organism>
<evidence type="ECO:0000256" key="1">
    <source>
        <dbReference type="SAM" id="SignalP"/>
    </source>
</evidence>
<reference evidence="2 3" key="1">
    <citation type="submission" date="2020-08" db="EMBL/GenBank/DDBJ databases">
        <title>Genomic Encyclopedia of Type Strains, Phase IV (KMG-IV): sequencing the most valuable type-strain genomes for metagenomic binning, comparative biology and taxonomic classification.</title>
        <authorList>
            <person name="Goeker M."/>
        </authorList>
    </citation>
    <scope>NUCLEOTIDE SEQUENCE [LARGE SCALE GENOMIC DNA]</scope>
    <source>
        <strain evidence="2 3">DSM 107085</strain>
    </source>
</reference>
<name>A0A841KRC2_9GAMM</name>
<dbReference type="Proteomes" id="UP000560000">
    <property type="component" value="Unassembled WGS sequence"/>
</dbReference>